<dbReference type="AlphaFoldDB" id="A0AAD5TT67"/>
<protein>
    <recommendedName>
        <fullName evidence="5">C2H2-type domain-containing protein</fullName>
    </recommendedName>
</protein>
<dbReference type="Gene3D" id="3.30.160.60">
    <property type="entry name" value="Classic Zinc Finger"/>
    <property type="match status" value="2"/>
</dbReference>
<proteinExistence type="predicted"/>
<dbReference type="Pfam" id="PF00096">
    <property type="entry name" value="zf-C2H2"/>
    <property type="match status" value="1"/>
</dbReference>
<keyword evidence="1" id="KW-0479">Metal-binding</keyword>
<comment type="caution">
    <text evidence="6">The sequence shown here is derived from an EMBL/GenBank/DDBJ whole genome shotgun (WGS) entry which is preliminary data.</text>
</comment>
<evidence type="ECO:0000313" key="6">
    <source>
        <dbReference type="EMBL" id="KAJ3200619.1"/>
    </source>
</evidence>
<evidence type="ECO:0000256" key="3">
    <source>
        <dbReference type="ARBA" id="ARBA00022833"/>
    </source>
</evidence>
<sequence length="455" mass="51379">MSLDLLDFSNHFSQLGSKFQSQFISQFHDTELDLNKPNNDHSNNDSYHQFNDFDYLNFDDLISCNSDDKPSSSDLDSILNDFSSDSIDTNNDDNTNDNLSDNNLDSLYSSDLLFEDLKSNLDLDFSPHLNQSTITSPSEHITFALLNNNLSTKNIFRSNYINHTSILSSSPPPTNFISDLNQSNPVNSNNQKDILKKEPVTKLAIKIPSKKTINDFSFPQQPTPPYSPNNSSLFNNLYSPTNSIYSPNPLQSSSAAVPYFTTSNFNATSPFPSPTQERRFSFASSTASLPCSQSLQVLPLIPLPRKRKAIAQILISPEQQVMVDLLLQPNYTKNRINKKEKNFPCPCGKQFERLCGLKSHIKVHQSKKQSLGINEVSKNLEWTEENGSPISLVDEAETSRNFLCDSCPKRFLRKQDLRRHYQCTHSDSTKALKCPICTASFSRSDALHRHVQANR</sequence>
<dbReference type="PANTHER" id="PTHR23235">
    <property type="entry name" value="KRUEPPEL-LIKE TRANSCRIPTION FACTOR"/>
    <property type="match status" value="1"/>
</dbReference>
<dbReference type="PROSITE" id="PS50157">
    <property type="entry name" value="ZINC_FINGER_C2H2_2"/>
    <property type="match status" value="3"/>
</dbReference>
<dbReference type="SUPFAM" id="SSF57667">
    <property type="entry name" value="beta-beta-alpha zinc fingers"/>
    <property type="match status" value="1"/>
</dbReference>
<dbReference type="InterPro" id="IPR036236">
    <property type="entry name" value="Znf_C2H2_sf"/>
</dbReference>
<dbReference type="InterPro" id="IPR013087">
    <property type="entry name" value="Znf_C2H2_type"/>
</dbReference>
<dbReference type="EMBL" id="JADGJW010001867">
    <property type="protein sequence ID" value="KAJ3200619.1"/>
    <property type="molecule type" value="Genomic_DNA"/>
</dbReference>
<accession>A0AAD5TT67</accession>
<feature type="domain" description="C2H2-type" evidence="5">
    <location>
        <begin position="343"/>
        <end position="369"/>
    </location>
</feature>
<feature type="non-terminal residue" evidence="6">
    <location>
        <position position="455"/>
    </location>
</feature>
<feature type="domain" description="C2H2-type" evidence="5">
    <location>
        <begin position="402"/>
        <end position="430"/>
    </location>
</feature>
<evidence type="ECO:0000256" key="4">
    <source>
        <dbReference type="PROSITE-ProRule" id="PRU00042"/>
    </source>
</evidence>
<feature type="domain" description="C2H2-type" evidence="5">
    <location>
        <begin position="432"/>
        <end position="455"/>
    </location>
</feature>
<keyword evidence="7" id="KW-1185">Reference proteome</keyword>
<evidence type="ECO:0000256" key="1">
    <source>
        <dbReference type="ARBA" id="ARBA00022723"/>
    </source>
</evidence>
<gene>
    <name evidence="6" type="ORF">HK099_002576</name>
</gene>
<dbReference type="PROSITE" id="PS00028">
    <property type="entry name" value="ZINC_FINGER_C2H2_1"/>
    <property type="match status" value="1"/>
</dbReference>
<evidence type="ECO:0000259" key="5">
    <source>
        <dbReference type="PROSITE" id="PS50157"/>
    </source>
</evidence>
<evidence type="ECO:0000313" key="7">
    <source>
        <dbReference type="Proteomes" id="UP001211065"/>
    </source>
</evidence>
<organism evidence="6 7">
    <name type="scientific">Clydaea vesicula</name>
    <dbReference type="NCBI Taxonomy" id="447962"/>
    <lineage>
        <taxon>Eukaryota</taxon>
        <taxon>Fungi</taxon>
        <taxon>Fungi incertae sedis</taxon>
        <taxon>Chytridiomycota</taxon>
        <taxon>Chytridiomycota incertae sedis</taxon>
        <taxon>Chytridiomycetes</taxon>
        <taxon>Lobulomycetales</taxon>
        <taxon>Lobulomycetaceae</taxon>
        <taxon>Clydaea</taxon>
    </lineage>
</organism>
<keyword evidence="2 4" id="KW-0863">Zinc-finger</keyword>
<name>A0AAD5TT67_9FUNG</name>
<dbReference type="Proteomes" id="UP001211065">
    <property type="component" value="Unassembled WGS sequence"/>
</dbReference>
<dbReference type="GO" id="GO:0008270">
    <property type="term" value="F:zinc ion binding"/>
    <property type="evidence" value="ECO:0007669"/>
    <property type="project" value="UniProtKB-KW"/>
</dbReference>
<keyword evidence="3" id="KW-0862">Zinc</keyword>
<dbReference type="SMART" id="SM00355">
    <property type="entry name" value="ZnF_C2H2"/>
    <property type="match status" value="3"/>
</dbReference>
<evidence type="ECO:0000256" key="2">
    <source>
        <dbReference type="ARBA" id="ARBA00022771"/>
    </source>
</evidence>
<reference evidence="6" key="1">
    <citation type="submission" date="2020-05" db="EMBL/GenBank/DDBJ databases">
        <title>Phylogenomic resolution of chytrid fungi.</title>
        <authorList>
            <person name="Stajich J.E."/>
            <person name="Amses K."/>
            <person name="Simmons R."/>
            <person name="Seto K."/>
            <person name="Myers J."/>
            <person name="Bonds A."/>
            <person name="Quandt C.A."/>
            <person name="Barry K."/>
            <person name="Liu P."/>
            <person name="Grigoriev I."/>
            <person name="Longcore J.E."/>
            <person name="James T.Y."/>
        </authorList>
    </citation>
    <scope>NUCLEOTIDE SEQUENCE</scope>
    <source>
        <strain evidence="6">JEL0476</strain>
    </source>
</reference>